<sequence length="116" mass="13205">MLQRKEFSEERKISKFYRALVTGILDDDEVVVTQPIGLVHYPGVAEGLYAACSSGKPAMSKVCVLERLAHQNHTLVQVEIHSGRPHQIRIHLAYIGHPLVDLEQAMLHQHILRQHR</sequence>
<dbReference type="InterPro" id="IPR020103">
    <property type="entry name" value="PsdUridine_synth_cat_dom_sf"/>
</dbReference>
<feature type="domain" description="Pseudouridine synthase RsuA/RluA-like" evidence="2">
    <location>
        <begin position="6"/>
        <end position="93"/>
    </location>
</feature>
<dbReference type="GO" id="GO:0001522">
    <property type="term" value="P:pseudouridine synthesis"/>
    <property type="evidence" value="ECO:0007669"/>
    <property type="project" value="InterPro"/>
</dbReference>
<reference evidence="3" key="1">
    <citation type="journal article" date="2009" name="PLoS Genet.">
        <title>Sequencing, mapping, and analysis of 27,455 maize full-length cDNAs.</title>
        <authorList>
            <person name="Soderlund C."/>
            <person name="Descour A."/>
            <person name="Kudrna D."/>
            <person name="Bomhoff M."/>
            <person name="Boyd L."/>
            <person name="Currie J."/>
            <person name="Angelova A."/>
            <person name="Collura K."/>
            <person name="Wissotski M."/>
            <person name="Ashley E."/>
            <person name="Morrow D."/>
            <person name="Fernandes J."/>
            <person name="Walbot V."/>
            <person name="Yu Y."/>
        </authorList>
    </citation>
    <scope>NUCLEOTIDE SEQUENCE</scope>
    <source>
        <strain evidence="3">B73</strain>
    </source>
</reference>
<evidence type="ECO:0000259" key="2">
    <source>
        <dbReference type="Pfam" id="PF00849"/>
    </source>
</evidence>
<dbReference type="EMBL" id="BT038622">
    <property type="protein sequence ID" value="ACF83627.1"/>
    <property type="molecule type" value="mRNA"/>
</dbReference>
<dbReference type="AlphaFoldDB" id="B4FND4"/>
<dbReference type="Pfam" id="PF00849">
    <property type="entry name" value="PseudoU_synth_2"/>
    <property type="match status" value="1"/>
</dbReference>
<keyword evidence="1" id="KW-0694">RNA-binding</keyword>
<dbReference type="GeneID" id="100272393"/>
<dbReference type="PANTHER" id="PTHR21600:SF88">
    <property type="entry name" value="RNA PSEUDOURIDINE SYNTHASE 5"/>
    <property type="match status" value="1"/>
</dbReference>
<dbReference type="KEGG" id="zma:100272393"/>
<dbReference type="OrthoDB" id="428658at2759"/>
<dbReference type="RefSeq" id="NP_001140345.1">
    <property type="nucleotide sequence ID" value="NM_001146873.1"/>
</dbReference>
<organism evidence="3">
    <name type="scientific">Zea mays</name>
    <name type="common">Maize</name>
    <dbReference type="NCBI Taxonomy" id="4577"/>
    <lineage>
        <taxon>Eukaryota</taxon>
        <taxon>Viridiplantae</taxon>
        <taxon>Streptophyta</taxon>
        <taxon>Embryophyta</taxon>
        <taxon>Tracheophyta</taxon>
        <taxon>Spermatophyta</taxon>
        <taxon>Magnoliopsida</taxon>
        <taxon>Liliopsida</taxon>
        <taxon>Poales</taxon>
        <taxon>Poaceae</taxon>
        <taxon>PACMAD clade</taxon>
        <taxon>Panicoideae</taxon>
        <taxon>Andropogonodae</taxon>
        <taxon>Andropogoneae</taxon>
        <taxon>Tripsacinae</taxon>
        <taxon>Zea</taxon>
    </lineage>
</organism>
<evidence type="ECO:0000256" key="1">
    <source>
        <dbReference type="ARBA" id="ARBA00022884"/>
    </source>
</evidence>
<dbReference type="GO" id="GO:0003723">
    <property type="term" value="F:RNA binding"/>
    <property type="evidence" value="ECO:0007669"/>
    <property type="project" value="UniProtKB-KW"/>
</dbReference>
<dbReference type="Gene3D" id="3.30.2350.10">
    <property type="entry name" value="Pseudouridine synthase"/>
    <property type="match status" value="1"/>
</dbReference>
<dbReference type="ExpressionAtlas" id="B4FND4">
    <property type="expression patterns" value="baseline and differential"/>
</dbReference>
<accession>B4FND4</accession>
<dbReference type="InterPro" id="IPR006145">
    <property type="entry name" value="PsdUridine_synth_RsuA/RluA"/>
</dbReference>
<proteinExistence type="evidence at transcript level"/>
<name>B4FND4_MAIZE</name>
<evidence type="ECO:0000313" key="3">
    <source>
        <dbReference type="EMBL" id="ACF83627.1"/>
    </source>
</evidence>
<dbReference type="PANTHER" id="PTHR21600">
    <property type="entry name" value="MITOCHONDRIAL RNA PSEUDOURIDINE SYNTHASE"/>
    <property type="match status" value="1"/>
</dbReference>
<dbReference type="SUPFAM" id="SSF55120">
    <property type="entry name" value="Pseudouridine synthase"/>
    <property type="match status" value="1"/>
</dbReference>
<dbReference type="InterPro" id="IPR050188">
    <property type="entry name" value="RluA_PseudoU_synthase"/>
</dbReference>
<protein>
    <recommendedName>
        <fullName evidence="2">Pseudouridine synthase RsuA/RluA-like domain-containing protein</fullName>
    </recommendedName>
</protein>
<dbReference type="GO" id="GO:0009982">
    <property type="term" value="F:pseudouridine synthase activity"/>
    <property type="evidence" value="ECO:0007669"/>
    <property type="project" value="InterPro"/>
</dbReference>